<feature type="domain" description="Ion transport" evidence="13">
    <location>
        <begin position="34"/>
        <end position="262"/>
    </location>
</feature>
<dbReference type="PRINTS" id="PR00169">
    <property type="entry name" value="KCHANNEL"/>
</dbReference>
<feature type="transmembrane region" description="Helical" evidence="12">
    <location>
        <begin position="65"/>
        <end position="85"/>
    </location>
</feature>
<evidence type="ECO:0000256" key="9">
    <source>
        <dbReference type="ARBA" id="ARBA00023065"/>
    </source>
</evidence>
<reference evidence="14 15" key="1">
    <citation type="submission" date="2019-02" db="EMBL/GenBank/DDBJ databases">
        <title>Deep-cultivation of Planctomycetes and their phenomic and genomic characterization uncovers novel biology.</title>
        <authorList>
            <person name="Wiegand S."/>
            <person name="Jogler M."/>
            <person name="Boedeker C."/>
            <person name="Pinto D."/>
            <person name="Vollmers J."/>
            <person name="Rivas-Marin E."/>
            <person name="Kohn T."/>
            <person name="Peeters S.H."/>
            <person name="Heuer A."/>
            <person name="Rast P."/>
            <person name="Oberbeckmann S."/>
            <person name="Bunk B."/>
            <person name="Jeske O."/>
            <person name="Meyerdierks A."/>
            <person name="Storesund J.E."/>
            <person name="Kallscheuer N."/>
            <person name="Luecker S."/>
            <person name="Lage O.M."/>
            <person name="Pohl T."/>
            <person name="Merkel B.J."/>
            <person name="Hornburger P."/>
            <person name="Mueller R.-W."/>
            <person name="Bruemmer F."/>
            <person name="Labrenz M."/>
            <person name="Spormann A.M."/>
            <person name="Op den Camp H."/>
            <person name="Overmann J."/>
            <person name="Amann R."/>
            <person name="Jetten M.S.M."/>
            <person name="Mascher T."/>
            <person name="Medema M.H."/>
            <person name="Devos D.P."/>
            <person name="Kaster A.-K."/>
            <person name="Ovreas L."/>
            <person name="Rohde M."/>
            <person name="Galperin M.Y."/>
            <person name="Jogler C."/>
        </authorList>
    </citation>
    <scope>NUCLEOTIDE SEQUENCE [LARGE SCALE GENOMIC DNA]</scope>
    <source>
        <strain evidence="14 15">Q31a</strain>
    </source>
</reference>
<evidence type="ECO:0000256" key="8">
    <source>
        <dbReference type="ARBA" id="ARBA00022989"/>
    </source>
</evidence>
<dbReference type="RefSeq" id="WP_145086279.1">
    <property type="nucleotide sequence ID" value="NZ_CP036298.1"/>
</dbReference>
<keyword evidence="4 12" id="KW-0812">Transmembrane</keyword>
<feature type="transmembrane region" description="Helical" evidence="12">
    <location>
        <begin position="97"/>
        <end position="115"/>
    </location>
</feature>
<feature type="transmembrane region" description="Helical" evidence="12">
    <location>
        <begin position="164"/>
        <end position="185"/>
    </location>
</feature>
<feature type="transmembrane region" description="Helical" evidence="12">
    <location>
        <begin position="235"/>
        <end position="257"/>
    </location>
</feature>
<keyword evidence="3" id="KW-0633">Potassium transport</keyword>
<dbReference type="KEGG" id="ahel:Q31a_64020"/>
<organism evidence="14 15">
    <name type="scientific">Aureliella helgolandensis</name>
    <dbReference type="NCBI Taxonomy" id="2527968"/>
    <lineage>
        <taxon>Bacteria</taxon>
        <taxon>Pseudomonadati</taxon>
        <taxon>Planctomycetota</taxon>
        <taxon>Planctomycetia</taxon>
        <taxon>Pirellulales</taxon>
        <taxon>Pirellulaceae</taxon>
        <taxon>Aureliella</taxon>
    </lineage>
</organism>
<dbReference type="EMBL" id="CP036298">
    <property type="protein sequence ID" value="QDV28009.1"/>
    <property type="molecule type" value="Genomic_DNA"/>
</dbReference>
<dbReference type="InterPro" id="IPR028325">
    <property type="entry name" value="VG_K_chnl"/>
</dbReference>
<comment type="subcellular location">
    <subcellularLocation>
        <location evidence="1">Membrane</location>
        <topology evidence="1">Multi-pass membrane protein</topology>
    </subcellularLocation>
</comment>
<evidence type="ECO:0000256" key="3">
    <source>
        <dbReference type="ARBA" id="ARBA00022538"/>
    </source>
</evidence>
<keyword evidence="9" id="KW-0406">Ion transport</keyword>
<evidence type="ECO:0000256" key="4">
    <source>
        <dbReference type="ARBA" id="ARBA00022692"/>
    </source>
</evidence>
<evidence type="ECO:0000256" key="5">
    <source>
        <dbReference type="ARBA" id="ARBA00022826"/>
    </source>
</evidence>
<dbReference type="PANTHER" id="PTHR11537:SF254">
    <property type="entry name" value="POTASSIUM VOLTAGE-GATED CHANNEL PROTEIN SHAB"/>
    <property type="match status" value="1"/>
</dbReference>
<evidence type="ECO:0000259" key="13">
    <source>
        <dbReference type="Pfam" id="PF00520"/>
    </source>
</evidence>
<dbReference type="GO" id="GO:0001508">
    <property type="term" value="P:action potential"/>
    <property type="evidence" value="ECO:0007669"/>
    <property type="project" value="TreeGrafter"/>
</dbReference>
<evidence type="ECO:0000256" key="7">
    <source>
        <dbReference type="ARBA" id="ARBA00022958"/>
    </source>
</evidence>
<dbReference type="OrthoDB" id="9810759at2"/>
<gene>
    <name evidence="14" type="ORF">Q31a_64020</name>
</gene>
<dbReference type="GO" id="GO:0008076">
    <property type="term" value="C:voltage-gated potassium channel complex"/>
    <property type="evidence" value="ECO:0007669"/>
    <property type="project" value="InterPro"/>
</dbReference>
<keyword evidence="7" id="KW-0630">Potassium</keyword>
<protein>
    <submittedName>
        <fullName evidence="14">Cyclic nucleotide-gated potassium channel</fullName>
    </submittedName>
</protein>
<keyword evidence="5" id="KW-0631">Potassium channel</keyword>
<dbReference type="GO" id="GO:0005249">
    <property type="term" value="F:voltage-gated potassium channel activity"/>
    <property type="evidence" value="ECO:0007669"/>
    <property type="project" value="InterPro"/>
</dbReference>
<keyword evidence="6" id="KW-0851">Voltage-gated channel</keyword>
<sequence>MSPSTPQQPDSSRRAQWRNDLYVVIFEADTRAGQFFDVILLVGIILSVSAIALETVQYFEDRTAWMSAFWALEWGLTLLFTGEYVARLLCVHRPLRYAFSFFGIIDLLACLPMYVTLFTGVKSGSLMIVRSIRLLRVFRILKMMRMLREAEDLKQAVWRSREKIFVFLSVVMVAVTISGTLMYHVEHVVMRAEGELTPKRVDQFTSIPQSMYWAIVTMTTVGYGDIVPRTTIGKVISAALILLGYSLIIVPTGFVSAEVQARRQVQNRDLTSRTCPHCFREGHSIDANFCDMCGNSLVQNQDGDGGDARRSHVTQTSGA</sequence>
<keyword evidence="8 12" id="KW-1133">Transmembrane helix</keyword>
<dbReference type="Proteomes" id="UP000318017">
    <property type="component" value="Chromosome"/>
</dbReference>
<keyword evidence="15" id="KW-1185">Reference proteome</keyword>
<evidence type="ECO:0000256" key="2">
    <source>
        <dbReference type="ARBA" id="ARBA00022448"/>
    </source>
</evidence>
<name>A0A518GHE1_9BACT</name>
<proteinExistence type="predicted"/>
<evidence type="ECO:0000256" key="12">
    <source>
        <dbReference type="SAM" id="Phobius"/>
    </source>
</evidence>
<evidence type="ECO:0000313" key="14">
    <source>
        <dbReference type="EMBL" id="QDV28009.1"/>
    </source>
</evidence>
<dbReference type="Gene3D" id="1.10.287.70">
    <property type="match status" value="1"/>
</dbReference>
<dbReference type="SUPFAM" id="SSF81324">
    <property type="entry name" value="Voltage-gated potassium channels"/>
    <property type="match status" value="1"/>
</dbReference>
<accession>A0A518GHE1</accession>
<feature type="transmembrane region" description="Helical" evidence="12">
    <location>
        <begin position="35"/>
        <end position="53"/>
    </location>
</feature>
<evidence type="ECO:0000256" key="10">
    <source>
        <dbReference type="ARBA" id="ARBA00023136"/>
    </source>
</evidence>
<evidence type="ECO:0000313" key="15">
    <source>
        <dbReference type="Proteomes" id="UP000318017"/>
    </source>
</evidence>
<dbReference type="PANTHER" id="PTHR11537">
    <property type="entry name" value="VOLTAGE-GATED POTASSIUM CHANNEL"/>
    <property type="match status" value="1"/>
</dbReference>
<evidence type="ECO:0000256" key="6">
    <source>
        <dbReference type="ARBA" id="ARBA00022882"/>
    </source>
</evidence>
<dbReference type="AlphaFoldDB" id="A0A518GHE1"/>
<evidence type="ECO:0000256" key="11">
    <source>
        <dbReference type="ARBA" id="ARBA00023303"/>
    </source>
</evidence>
<keyword evidence="10 12" id="KW-0472">Membrane</keyword>
<dbReference type="InterPro" id="IPR027359">
    <property type="entry name" value="Volt_channel_dom_sf"/>
</dbReference>
<dbReference type="Pfam" id="PF00520">
    <property type="entry name" value="Ion_trans"/>
    <property type="match status" value="1"/>
</dbReference>
<dbReference type="Gene3D" id="1.20.120.350">
    <property type="entry name" value="Voltage-gated potassium channels. Chain C"/>
    <property type="match status" value="1"/>
</dbReference>
<keyword evidence="2" id="KW-0813">Transport</keyword>
<dbReference type="InterPro" id="IPR005821">
    <property type="entry name" value="Ion_trans_dom"/>
</dbReference>
<keyword evidence="11 14" id="KW-0407">Ion channel</keyword>
<evidence type="ECO:0000256" key="1">
    <source>
        <dbReference type="ARBA" id="ARBA00004141"/>
    </source>
</evidence>